<organism evidence="5 6">
    <name type="scientific">Polaribacter reichenbachii</name>
    <dbReference type="NCBI Taxonomy" id="996801"/>
    <lineage>
        <taxon>Bacteria</taxon>
        <taxon>Pseudomonadati</taxon>
        <taxon>Bacteroidota</taxon>
        <taxon>Flavobacteriia</taxon>
        <taxon>Flavobacteriales</taxon>
        <taxon>Flavobacteriaceae</taxon>
    </lineage>
</organism>
<dbReference type="InterPro" id="IPR018062">
    <property type="entry name" value="HTH_AraC-typ_CS"/>
</dbReference>
<dbReference type="SUPFAM" id="SSF46689">
    <property type="entry name" value="Homeodomain-like"/>
    <property type="match status" value="2"/>
</dbReference>
<evidence type="ECO:0000256" key="3">
    <source>
        <dbReference type="ARBA" id="ARBA00023163"/>
    </source>
</evidence>
<dbReference type="GO" id="GO:0043565">
    <property type="term" value="F:sequence-specific DNA binding"/>
    <property type="evidence" value="ECO:0007669"/>
    <property type="project" value="InterPro"/>
</dbReference>
<dbReference type="RefSeq" id="WP_068361941.1">
    <property type="nucleotide sequence ID" value="NZ_CP019337.1"/>
</dbReference>
<evidence type="ECO:0000313" key="6">
    <source>
        <dbReference type="Proteomes" id="UP000092612"/>
    </source>
</evidence>
<dbReference type="GO" id="GO:0003700">
    <property type="term" value="F:DNA-binding transcription factor activity"/>
    <property type="evidence" value="ECO:0007669"/>
    <property type="project" value="InterPro"/>
</dbReference>
<dbReference type="PANTHER" id="PTHR43280">
    <property type="entry name" value="ARAC-FAMILY TRANSCRIPTIONAL REGULATOR"/>
    <property type="match status" value="1"/>
</dbReference>
<sequence>MNELFSFLKLSMLHVGYAKLDHRWGFKNVISPFVRLFLVTKGSAYAEYAGKSFELKPGFMYLIPSFMYNDYRCNDYHEQYYTGFFEEIKLGMSVFNQKKTKYVVKANDTDYDLFKRLVSINPSKSIKDSNPVIHINRDLQGYKNSKKRSIQHIIETEAILTILFSRFIENTDIIADKSSFKGDLNRVLIYIAKHLEEELTVADLASYCNLSTDHFSKSFFLKFNMKPNKYIQLKRIERAQFLLLTTNDSLLQIAENVGLKSLSYFSKKFKEKVGLSPAKFRKEQLKL</sequence>
<reference evidence="6" key="1">
    <citation type="submission" date="2016-02" db="EMBL/GenBank/DDBJ databases">
        <title>Paenibacillus sp. LPB0068, isolated from Crassostrea gigas.</title>
        <authorList>
            <person name="Shin S.-K."/>
            <person name="Yi H."/>
        </authorList>
    </citation>
    <scope>NUCLEOTIDE SEQUENCE [LARGE SCALE GENOMIC DNA]</scope>
    <source>
        <strain evidence="6">KCTC 23969</strain>
    </source>
</reference>
<keyword evidence="1" id="KW-0805">Transcription regulation</keyword>
<dbReference type="InterPro" id="IPR018060">
    <property type="entry name" value="HTH_AraC"/>
</dbReference>
<dbReference type="InterPro" id="IPR020449">
    <property type="entry name" value="Tscrpt_reg_AraC-type_HTH"/>
</dbReference>
<protein>
    <recommendedName>
        <fullName evidence="4">HTH araC/xylS-type domain-containing protein</fullName>
    </recommendedName>
</protein>
<dbReference type="Gene3D" id="1.10.10.60">
    <property type="entry name" value="Homeodomain-like"/>
    <property type="match status" value="2"/>
</dbReference>
<evidence type="ECO:0000256" key="2">
    <source>
        <dbReference type="ARBA" id="ARBA00023125"/>
    </source>
</evidence>
<dbReference type="PRINTS" id="PR00032">
    <property type="entry name" value="HTHARAC"/>
</dbReference>
<keyword evidence="2" id="KW-0238">DNA-binding</keyword>
<feature type="domain" description="HTH araC/xylS-type" evidence="4">
    <location>
        <begin position="185"/>
        <end position="283"/>
    </location>
</feature>
<evidence type="ECO:0000259" key="4">
    <source>
        <dbReference type="PROSITE" id="PS01124"/>
    </source>
</evidence>
<evidence type="ECO:0000256" key="1">
    <source>
        <dbReference type="ARBA" id="ARBA00023015"/>
    </source>
</evidence>
<dbReference type="PANTHER" id="PTHR43280:SF2">
    <property type="entry name" value="HTH-TYPE TRANSCRIPTIONAL REGULATOR EXSA"/>
    <property type="match status" value="1"/>
</dbReference>
<proteinExistence type="predicted"/>
<dbReference type="SMART" id="SM00342">
    <property type="entry name" value="HTH_ARAC"/>
    <property type="match status" value="1"/>
</dbReference>
<dbReference type="Proteomes" id="UP000092612">
    <property type="component" value="Unassembled WGS sequence"/>
</dbReference>
<dbReference type="SUPFAM" id="SSF51215">
    <property type="entry name" value="Regulatory protein AraC"/>
    <property type="match status" value="1"/>
</dbReference>
<dbReference type="AlphaFoldDB" id="A0A1B8TV49"/>
<comment type="caution">
    <text evidence="5">The sequence shown here is derived from an EMBL/GenBank/DDBJ whole genome shotgun (WGS) entry which is preliminary data.</text>
</comment>
<dbReference type="InterPro" id="IPR009057">
    <property type="entry name" value="Homeodomain-like_sf"/>
</dbReference>
<gene>
    <name evidence="5" type="ORF">LPB301_11670</name>
</gene>
<dbReference type="STRING" id="996801.BW723_04040"/>
<dbReference type="EMBL" id="LSFL01000035">
    <property type="protein sequence ID" value="OBY63468.1"/>
    <property type="molecule type" value="Genomic_DNA"/>
</dbReference>
<evidence type="ECO:0000313" key="5">
    <source>
        <dbReference type="EMBL" id="OBY63468.1"/>
    </source>
</evidence>
<dbReference type="PROSITE" id="PS01124">
    <property type="entry name" value="HTH_ARAC_FAMILY_2"/>
    <property type="match status" value="1"/>
</dbReference>
<name>A0A1B8TV49_9FLAO</name>
<dbReference type="Pfam" id="PF12833">
    <property type="entry name" value="HTH_18"/>
    <property type="match status" value="1"/>
</dbReference>
<dbReference type="InterPro" id="IPR037923">
    <property type="entry name" value="HTH-like"/>
</dbReference>
<accession>A0A1B8TV49</accession>
<dbReference type="KEGG" id="prn:BW723_04040"/>
<keyword evidence="3" id="KW-0804">Transcription</keyword>
<keyword evidence="6" id="KW-1185">Reference proteome</keyword>
<dbReference type="PROSITE" id="PS00041">
    <property type="entry name" value="HTH_ARAC_FAMILY_1"/>
    <property type="match status" value="1"/>
</dbReference>